<gene>
    <name evidence="2" type="ORF">NAES01612_LOCUS10391</name>
</gene>
<name>A0A7S4NQN2_9EUKA</name>
<dbReference type="InterPro" id="IPR008585">
    <property type="entry name" value="Gamma_PGA_hydro"/>
</dbReference>
<dbReference type="AlphaFoldDB" id="A0A7S4NQN2"/>
<evidence type="ECO:0000313" key="2">
    <source>
        <dbReference type="EMBL" id="CAE2303388.1"/>
    </source>
</evidence>
<organism evidence="2">
    <name type="scientific">Paramoeba aestuarina</name>
    <dbReference type="NCBI Taxonomy" id="180227"/>
    <lineage>
        <taxon>Eukaryota</taxon>
        <taxon>Amoebozoa</taxon>
        <taxon>Discosea</taxon>
        <taxon>Flabellinia</taxon>
        <taxon>Dactylopodida</taxon>
        <taxon>Paramoebidae</taxon>
        <taxon>Paramoeba</taxon>
    </lineage>
</organism>
<feature type="signal peptide" evidence="1">
    <location>
        <begin position="1"/>
        <end position="18"/>
    </location>
</feature>
<evidence type="ECO:0000256" key="1">
    <source>
        <dbReference type="SAM" id="SignalP"/>
    </source>
</evidence>
<accession>A0A7S4NQN2</accession>
<proteinExistence type="predicted"/>
<dbReference type="Pfam" id="PF05908">
    <property type="entry name" value="Gamma_PGA_hydro"/>
    <property type="match status" value="1"/>
</dbReference>
<feature type="chain" id="PRO_5031008521" evidence="1">
    <location>
        <begin position="19"/>
        <end position="257"/>
    </location>
</feature>
<protein>
    <submittedName>
        <fullName evidence="2">Uncharacterized protein</fullName>
    </submittedName>
</protein>
<reference evidence="2" key="1">
    <citation type="submission" date="2021-01" db="EMBL/GenBank/DDBJ databases">
        <authorList>
            <person name="Corre E."/>
            <person name="Pelletier E."/>
            <person name="Niang G."/>
            <person name="Scheremetjew M."/>
            <person name="Finn R."/>
            <person name="Kale V."/>
            <person name="Holt S."/>
            <person name="Cochrane G."/>
            <person name="Meng A."/>
            <person name="Brown T."/>
            <person name="Cohen L."/>
        </authorList>
    </citation>
    <scope>NUCLEOTIDE SEQUENCE</scope>
    <source>
        <strain evidence="2">SoJaBio B1-5/56/2</strain>
    </source>
</reference>
<keyword evidence="1" id="KW-0732">Signal</keyword>
<sequence>MEFFVKVTLISLFCVVKGDVYSSMDGVQPALLQDNTLNVATCYQNYHDPPPGYDYQLCPFPAPKPSIFFSFAIHGGKIETQSTEVTLDMSTDPNNNGEVWNTYYFEGLRPNNNSALHVTATHFDDPTILSMIYNTSSIQQQEGQSDKWCVSNHGFSWHEPEVCVGGASQTLRDNTVAALSAKYGHFVEVLDTSKSSYCSSIAGLSPQNVVNLCYQGLQLEMSSGLRDEFAKDHQFRLDWSQTVRKTVMETAESQKRM</sequence>
<dbReference type="EMBL" id="HBKR01015702">
    <property type="protein sequence ID" value="CAE2303388.1"/>
    <property type="molecule type" value="Transcribed_RNA"/>
</dbReference>
<dbReference type="InterPro" id="IPR038128">
    <property type="entry name" value="Gamma_PGA_hydro_sf"/>
</dbReference>
<dbReference type="Gene3D" id="3.40.630.100">
    <property type="entry name" value="Poly-gamma-glutamate hydrolase, zinc-binding motif"/>
    <property type="match status" value="1"/>
</dbReference>